<dbReference type="Pfam" id="PF20150">
    <property type="entry name" value="2EXR"/>
    <property type="match status" value="1"/>
</dbReference>
<feature type="domain" description="2EXR" evidence="2">
    <location>
        <begin position="14"/>
        <end position="83"/>
    </location>
</feature>
<feature type="region of interest" description="Disordered" evidence="1">
    <location>
        <begin position="247"/>
        <end position="277"/>
    </location>
</feature>
<accession>A0A9P9WLU5</accession>
<evidence type="ECO:0000256" key="1">
    <source>
        <dbReference type="SAM" id="MobiDB-lite"/>
    </source>
</evidence>
<dbReference type="Proteomes" id="UP000829685">
    <property type="component" value="Unassembled WGS sequence"/>
</dbReference>
<evidence type="ECO:0000313" key="3">
    <source>
        <dbReference type="EMBL" id="KAI1869408.1"/>
    </source>
</evidence>
<proteinExistence type="predicted"/>
<dbReference type="AlphaFoldDB" id="A0A9P9WLU5"/>
<dbReference type="EMBL" id="JAFIMR010000015">
    <property type="protein sequence ID" value="KAI1869408.1"/>
    <property type="molecule type" value="Genomic_DNA"/>
</dbReference>
<evidence type="ECO:0000259" key="2">
    <source>
        <dbReference type="Pfam" id="PF20150"/>
    </source>
</evidence>
<name>A0A9P9WLU5_9PEZI</name>
<reference evidence="3" key="1">
    <citation type="submission" date="2021-03" db="EMBL/GenBank/DDBJ databases">
        <title>Revisited historic fungal species revealed as producer of novel bioactive compounds through whole genome sequencing and comparative genomics.</title>
        <authorList>
            <person name="Vignolle G.A."/>
            <person name="Hochenegger N."/>
            <person name="Mach R.L."/>
            <person name="Mach-Aigner A.R."/>
            <person name="Javad Rahimi M."/>
            <person name="Salim K.A."/>
            <person name="Chan C.M."/>
            <person name="Lim L.B.L."/>
            <person name="Cai F."/>
            <person name="Druzhinina I.S."/>
            <person name="U'Ren J.M."/>
            <person name="Derntl C."/>
        </authorList>
    </citation>
    <scope>NUCLEOTIDE SEQUENCE</scope>
    <source>
        <strain evidence="3">TUCIM 5799</strain>
    </source>
</reference>
<organism evidence="3 4">
    <name type="scientific">Neoarthrinium moseri</name>
    <dbReference type="NCBI Taxonomy" id="1658444"/>
    <lineage>
        <taxon>Eukaryota</taxon>
        <taxon>Fungi</taxon>
        <taxon>Dikarya</taxon>
        <taxon>Ascomycota</taxon>
        <taxon>Pezizomycotina</taxon>
        <taxon>Sordariomycetes</taxon>
        <taxon>Xylariomycetidae</taxon>
        <taxon>Amphisphaeriales</taxon>
        <taxon>Apiosporaceae</taxon>
        <taxon>Neoarthrinium</taxon>
    </lineage>
</organism>
<feature type="compositionally biased region" description="Acidic residues" evidence="1">
    <location>
        <begin position="250"/>
        <end position="271"/>
    </location>
</feature>
<gene>
    <name evidence="3" type="ORF">JX265_006498</name>
</gene>
<comment type="caution">
    <text evidence="3">The sequence shown here is derived from an EMBL/GenBank/DDBJ whole genome shotgun (WGS) entry which is preliminary data.</text>
</comment>
<protein>
    <recommendedName>
        <fullName evidence="2">2EXR domain-containing protein</fullName>
    </recommendedName>
</protein>
<evidence type="ECO:0000313" key="4">
    <source>
        <dbReference type="Proteomes" id="UP000829685"/>
    </source>
</evidence>
<keyword evidence="4" id="KW-1185">Reference proteome</keyword>
<dbReference type="InterPro" id="IPR045518">
    <property type="entry name" value="2EXR"/>
</dbReference>
<sequence>MLGSYSQHRRMERFMFFQKMPLELRLAVWACVLEDEAKDRLVLFDSSLKRIVPTRSLVSPLQRVNVESRRVALSRYSTRLEIFTVHPQNRVPLVPFKTVDESFESGAGWNDELQHLSDECLQDRREEFSALLNIRVGVVYIDPTRDTFGSYLYTMNQVVKSGAENIVDVPVTSEIGIEITDLVRKQLSVEVFDRWDSYPTRCEHCFHDWINGGCQSFHNTAEFPQIIENGQVELLYAKDYCCDMKKDNESTEEGDEEMMDYDDEEPDDDVVESLLDW</sequence>